<evidence type="ECO:0000313" key="5">
    <source>
        <dbReference type="EMBL" id="KAG8373483.1"/>
    </source>
</evidence>
<protein>
    <recommendedName>
        <fullName evidence="7">40S ribosomal protein S29</fullName>
    </recommendedName>
</protein>
<comment type="caution">
    <text evidence="5">The sequence shown here is derived from an EMBL/GenBank/DDBJ whole genome shotgun (WGS) entry which is preliminary data.</text>
</comment>
<dbReference type="PANTHER" id="PTHR12010:SF22">
    <property type="entry name" value="SMALL RIBOSOMAL SUBUNIT PROTEIN US14Z_US14Y_US14X"/>
    <property type="match status" value="1"/>
</dbReference>
<reference evidence="5" key="1">
    <citation type="submission" date="2019-10" db="EMBL/GenBank/DDBJ databases">
        <authorList>
            <person name="Zhang R."/>
            <person name="Pan Y."/>
            <person name="Wang J."/>
            <person name="Ma R."/>
            <person name="Yu S."/>
        </authorList>
    </citation>
    <scope>NUCLEOTIDE SEQUENCE</scope>
    <source>
        <strain evidence="5">LA-IB0</strain>
        <tissue evidence="5">Leaf</tissue>
    </source>
</reference>
<keyword evidence="3" id="KW-0687">Ribonucleoprotein</keyword>
<organism evidence="5 6">
    <name type="scientific">Buddleja alternifolia</name>
    <dbReference type="NCBI Taxonomy" id="168488"/>
    <lineage>
        <taxon>Eukaryota</taxon>
        <taxon>Viridiplantae</taxon>
        <taxon>Streptophyta</taxon>
        <taxon>Embryophyta</taxon>
        <taxon>Tracheophyta</taxon>
        <taxon>Spermatophyta</taxon>
        <taxon>Magnoliopsida</taxon>
        <taxon>eudicotyledons</taxon>
        <taxon>Gunneridae</taxon>
        <taxon>Pentapetalae</taxon>
        <taxon>asterids</taxon>
        <taxon>lamiids</taxon>
        <taxon>Lamiales</taxon>
        <taxon>Scrophulariaceae</taxon>
        <taxon>Buddlejeae</taxon>
        <taxon>Buddleja</taxon>
    </lineage>
</organism>
<dbReference type="PANTHER" id="PTHR12010">
    <property type="entry name" value="40S RIBOSOMAL PROTEIN S29"/>
    <property type="match status" value="1"/>
</dbReference>
<dbReference type="GO" id="GO:0022627">
    <property type="term" value="C:cytosolic small ribosomal subunit"/>
    <property type="evidence" value="ECO:0007669"/>
    <property type="project" value="TreeGrafter"/>
</dbReference>
<dbReference type="EMBL" id="WHWC01000011">
    <property type="protein sequence ID" value="KAG8373483.1"/>
    <property type="molecule type" value="Genomic_DNA"/>
</dbReference>
<comment type="similarity">
    <text evidence="1">Belongs to the universal ribosomal protein uS14 family.</text>
</comment>
<dbReference type="NCBIfam" id="NF004424">
    <property type="entry name" value="PRK05766.1"/>
    <property type="match status" value="1"/>
</dbReference>
<name>A0AAV6WSW7_9LAMI</name>
<dbReference type="GO" id="GO:0002181">
    <property type="term" value="P:cytoplasmic translation"/>
    <property type="evidence" value="ECO:0007669"/>
    <property type="project" value="TreeGrafter"/>
</dbReference>
<dbReference type="GO" id="GO:0008270">
    <property type="term" value="F:zinc ion binding"/>
    <property type="evidence" value="ECO:0007669"/>
    <property type="project" value="InterPro"/>
</dbReference>
<keyword evidence="6" id="KW-1185">Reference proteome</keyword>
<evidence type="ECO:0000256" key="3">
    <source>
        <dbReference type="ARBA" id="ARBA00023274"/>
    </source>
</evidence>
<evidence type="ECO:0008006" key="7">
    <source>
        <dbReference type="Google" id="ProtNLM"/>
    </source>
</evidence>
<dbReference type="InterPro" id="IPR043140">
    <property type="entry name" value="Ribosomal_uS14_sf"/>
</dbReference>
<evidence type="ECO:0000256" key="4">
    <source>
        <dbReference type="SAM" id="Phobius"/>
    </source>
</evidence>
<evidence type="ECO:0000256" key="2">
    <source>
        <dbReference type="ARBA" id="ARBA00022980"/>
    </source>
</evidence>
<keyword evidence="4" id="KW-0472">Membrane</keyword>
<proteinExistence type="inferred from homology"/>
<keyword evidence="4" id="KW-0812">Transmembrane</keyword>
<dbReference type="InterPro" id="IPR001209">
    <property type="entry name" value="Ribosomal_uS14"/>
</dbReference>
<evidence type="ECO:0000256" key="1">
    <source>
        <dbReference type="ARBA" id="ARBA00009083"/>
    </source>
</evidence>
<dbReference type="GO" id="GO:0003735">
    <property type="term" value="F:structural constituent of ribosome"/>
    <property type="evidence" value="ECO:0007669"/>
    <property type="project" value="InterPro"/>
</dbReference>
<dbReference type="Gene3D" id="4.10.830.10">
    <property type="entry name" value="30s Ribosomal Protein S14, Chain N"/>
    <property type="match status" value="1"/>
</dbReference>
<dbReference type="FunFam" id="4.10.830.10:FF:000002">
    <property type="entry name" value="40S ribosomal protein S29"/>
    <property type="match status" value="1"/>
</dbReference>
<evidence type="ECO:0000313" key="6">
    <source>
        <dbReference type="Proteomes" id="UP000826271"/>
    </source>
</evidence>
<keyword evidence="2" id="KW-0689">Ribosomal protein</keyword>
<sequence>MGHSNVWNSHPKTYSPDSRTCSVCGKSRGLIRKYALMCCRQCFRTNAKEIGFIKVASLIISLLIYIYKKSIERCSSSTVIVPVQTKIALISKHISNKEFTIKILEGIFSRPLAFNVALLGKEVYCDCGIQSYKQTSTLTPTVEGALCHAQIDFLHVFDINAFLHVFDIVVICL</sequence>
<gene>
    <name evidence="5" type="ORF">BUALT_Bualt11G0028900</name>
</gene>
<dbReference type="Pfam" id="PF00253">
    <property type="entry name" value="Ribosomal_S14"/>
    <property type="match status" value="1"/>
</dbReference>
<feature type="transmembrane region" description="Helical" evidence="4">
    <location>
        <begin position="50"/>
        <end position="67"/>
    </location>
</feature>
<accession>A0AAV6WSW7</accession>
<dbReference type="AlphaFoldDB" id="A0AAV6WSW7"/>
<dbReference type="InterPro" id="IPR039744">
    <property type="entry name" value="RIbosomal_uS14_euk_arc"/>
</dbReference>
<keyword evidence="4" id="KW-1133">Transmembrane helix</keyword>
<dbReference type="Proteomes" id="UP000826271">
    <property type="component" value="Unassembled WGS sequence"/>
</dbReference>